<dbReference type="AlphaFoldDB" id="A0A6B9FN46"/>
<dbReference type="EMBL" id="CP043538">
    <property type="protein sequence ID" value="QGY03432.1"/>
    <property type="molecule type" value="Genomic_DNA"/>
</dbReference>
<dbReference type="OrthoDB" id="9816009at2"/>
<dbReference type="InterPro" id="IPR029030">
    <property type="entry name" value="Caspase-like_dom_sf"/>
</dbReference>
<dbReference type="PROSITE" id="PS50208">
    <property type="entry name" value="CASPASE_P20"/>
    <property type="match status" value="1"/>
</dbReference>
<feature type="compositionally biased region" description="Low complexity" evidence="1">
    <location>
        <begin position="555"/>
        <end position="566"/>
    </location>
</feature>
<evidence type="ECO:0000256" key="1">
    <source>
        <dbReference type="SAM" id="MobiDB-lite"/>
    </source>
</evidence>
<dbReference type="InterPro" id="IPR052039">
    <property type="entry name" value="Caspase-related_regulators"/>
</dbReference>
<dbReference type="GO" id="GO:0006508">
    <property type="term" value="P:proteolysis"/>
    <property type="evidence" value="ECO:0007669"/>
    <property type="project" value="InterPro"/>
</dbReference>
<dbReference type="Pfam" id="PF00656">
    <property type="entry name" value="Peptidase_C14"/>
    <property type="match status" value="1"/>
</dbReference>
<name>A0A6B9FN46_9HYPH</name>
<feature type="signal peptide" evidence="2">
    <location>
        <begin position="1"/>
        <end position="27"/>
    </location>
</feature>
<dbReference type="PANTHER" id="PTHR22576:SF37">
    <property type="entry name" value="MUCOSA-ASSOCIATED LYMPHOID TISSUE LYMPHOMA TRANSLOCATION PROTEIN 1"/>
    <property type="match status" value="1"/>
</dbReference>
<evidence type="ECO:0000256" key="2">
    <source>
        <dbReference type="SAM" id="SignalP"/>
    </source>
</evidence>
<feature type="compositionally biased region" description="Pro residues" evidence="1">
    <location>
        <begin position="756"/>
        <end position="787"/>
    </location>
</feature>
<protein>
    <submittedName>
        <fullName evidence="4">Peptidase C14</fullName>
    </submittedName>
</protein>
<feature type="compositionally biased region" description="Pro residues" evidence="1">
    <location>
        <begin position="540"/>
        <end position="554"/>
    </location>
</feature>
<dbReference type="GO" id="GO:0004197">
    <property type="term" value="F:cysteine-type endopeptidase activity"/>
    <property type="evidence" value="ECO:0007669"/>
    <property type="project" value="InterPro"/>
</dbReference>
<gene>
    <name evidence="4" type="ORF">MMSR116_17180</name>
</gene>
<keyword evidence="2" id="KW-0732">Signal</keyword>
<evidence type="ECO:0000313" key="5">
    <source>
        <dbReference type="Proteomes" id="UP000012488"/>
    </source>
</evidence>
<dbReference type="PANTHER" id="PTHR22576">
    <property type="entry name" value="MUCOSA ASSOCIATED LYMPHOID TISSUE LYMPHOMA TRANSLOCATION PROTEIN 1/PARACASPASE"/>
    <property type="match status" value="1"/>
</dbReference>
<dbReference type="Gene3D" id="3.40.50.1460">
    <property type="match status" value="1"/>
</dbReference>
<proteinExistence type="predicted"/>
<dbReference type="RefSeq" id="WP_010686643.1">
    <property type="nucleotide sequence ID" value="NZ_CP043538.1"/>
</dbReference>
<organism evidence="4 5">
    <name type="scientific">Methylobacterium mesophilicum SR1.6/6</name>
    <dbReference type="NCBI Taxonomy" id="908290"/>
    <lineage>
        <taxon>Bacteria</taxon>
        <taxon>Pseudomonadati</taxon>
        <taxon>Pseudomonadota</taxon>
        <taxon>Alphaproteobacteria</taxon>
        <taxon>Hyphomicrobiales</taxon>
        <taxon>Methylobacteriaceae</taxon>
        <taxon>Methylobacterium</taxon>
    </lineage>
</organism>
<feature type="chain" id="PRO_5025455574" evidence="2">
    <location>
        <begin position="28"/>
        <end position="787"/>
    </location>
</feature>
<dbReference type="InterPro" id="IPR001309">
    <property type="entry name" value="Pept_C14_p20"/>
</dbReference>
<dbReference type="Proteomes" id="UP000012488">
    <property type="component" value="Chromosome"/>
</dbReference>
<feature type="region of interest" description="Disordered" evidence="1">
    <location>
        <begin position="523"/>
        <end position="787"/>
    </location>
</feature>
<evidence type="ECO:0000259" key="3">
    <source>
        <dbReference type="PROSITE" id="PS50208"/>
    </source>
</evidence>
<feature type="compositionally biased region" description="Low complexity" evidence="1">
    <location>
        <begin position="665"/>
        <end position="755"/>
    </location>
</feature>
<evidence type="ECO:0000313" key="4">
    <source>
        <dbReference type="EMBL" id="QGY03432.1"/>
    </source>
</evidence>
<reference evidence="4 5" key="2">
    <citation type="journal article" date="2013" name="Genome Announc.">
        <title>Draft Genome Sequence of Methylobacterium mesophilicum Strain SR1.6/6, Isolated from Citrus sinensis.</title>
        <authorList>
            <person name="Marinho Almeida D."/>
            <person name="Dini-Andreote F."/>
            <person name="Camargo Neves A.A."/>
            <person name="Juca Ramos R.T."/>
            <person name="Andreote F.D."/>
            <person name="Carneiro A.R."/>
            <person name="Oliveira de Souza Lima A."/>
            <person name="Caracciolo Gomes de Sa P.H."/>
            <person name="Ribeiro Barbosa M.S."/>
            <person name="Araujo W.L."/>
            <person name="Silva A."/>
        </authorList>
    </citation>
    <scope>NUCLEOTIDE SEQUENCE [LARGE SCALE GENOMIC DNA]</scope>
    <source>
        <strain evidence="4 5">SR1.6/6</strain>
    </source>
</reference>
<sequence>MRLHKAVSLLLAALLLVAALPASPAWAAEKRIALVVGNAAYQAGPLATAANDAGLIAQTLQGAGFDVIGARDLDEDALRKSLRDFVDKAAAAGPDAVAFIYLAGYGLQLEGENYFAPIDLRVTSAADVALRALRVSDYTRSLAALPLKARFFVLDGARRAPFTVPGKPLAGGLALTEAEPGSLIAFNAAPGTVGPDEKGPYGAYAQALVEMIREGGLPPGPLFDRVRLRVDAATKGAEVPWDADRTASAFVFFDRAADAPALGRERAATLRDRPLRDLGVQDAYAVCLERDDLAHYQEFVTDYPGDALARRVRALIAARREALVWRRTWIVGTPDAYWSYLARYPRGPHAWDARRRLATLAAALEPPPRFAMIAYDVLPAPPDEIVYVDRPVLFLDDPVFALPPPPPPALVFLPPPPAYLVALAPPPPVYGLYALPTPPVVPVPAYVSAPAYVAPPPNDVLFQNIHNTTVIEQINRQNTGVQAPAAAAAPAAAIGGAGALAGAALGAAATRVALPAALQQRAVAAPPPGTNPAAIGGPAGPRPGGPQAGPPPSAPQAALPAVSAQPGAAHALPGANGQPLPAPGARLAPPAASAPAAAPRQAFRPADIPARTSAGPVRPQELRDGSGAPGQPPRGPAADRAVAARPSVDPRAALMAQQRQEALSRRVQAQAAQRQQQVQAARQQQSAQRQQQAAQRQQQAAVRQQQAQQAAQRHQAMQAQFAQQAAQRQQQAAARQQQAAQRQQMMVQRQQMMARPAPPHPGPAPHAGPPPSHGNPRPACPPGHPCR</sequence>
<accession>A0A6B9FN46</accession>
<dbReference type="KEGG" id="mmes:MMSR116_17180"/>
<reference evidence="4 5" key="1">
    <citation type="journal article" date="2012" name="Genet. Mol. Biol.">
        <title>Analysis of 16S rRNA and mxaF genes revealing insights into Methylobacterium niche-specific plant association.</title>
        <authorList>
            <person name="Dourado M.N."/>
            <person name="Andreote F.D."/>
            <person name="Dini-Andreote F."/>
            <person name="Conti R."/>
            <person name="Araujo J.M."/>
            <person name="Araujo W.L."/>
        </authorList>
    </citation>
    <scope>NUCLEOTIDE SEQUENCE [LARGE SCALE GENOMIC DNA]</scope>
    <source>
        <strain evidence="4 5">SR1.6/6</strain>
    </source>
</reference>
<dbReference type="SUPFAM" id="SSF52129">
    <property type="entry name" value="Caspase-like"/>
    <property type="match status" value="1"/>
</dbReference>
<feature type="domain" description="Caspase family p20" evidence="3">
    <location>
        <begin position="29"/>
        <end position="108"/>
    </location>
</feature>
<feature type="compositionally biased region" description="Low complexity" evidence="1">
    <location>
        <begin position="583"/>
        <end position="606"/>
    </location>
</feature>
<dbReference type="InterPro" id="IPR011600">
    <property type="entry name" value="Pept_C14_caspase"/>
</dbReference>